<organism evidence="7 8">
    <name type="scientific">Scomber scombrus</name>
    <name type="common">Atlantic mackerel</name>
    <name type="synonym">Scomber vernalis</name>
    <dbReference type="NCBI Taxonomy" id="13677"/>
    <lineage>
        <taxon>Eukaryota</taxon>
        <taxon>Metazoa</taxon>
        <taxon>Chordata</taxon>
        <taxon>Craniata</taxon>
        <taxon>Vertebrata</taxon>
        <taxon>Euteleostomi</taxon>
        <taxon>Actinopterygii</taxon>
        <taxon>Neopterygii</taxon>
        <taxon>Teleostei</taxon>
        <taxon>Neoteleostei</taxon>
        <taxon>Acanthomorphata</taxon>
        <taxon>Pelagiaria</taxon>
        <taxon>Scombriformes</taxon>
        <taxon>Scombridae</taxon>
        <taxon>Scomber</taxon>
    </lineage>
</organism>
<evidence type="ECO:0000313" key="7">
    <source>
        <dbReference type="EMBL" id="CAK6949220.1"/>
    </source>
</evidence>
<gene>
    <name evidence="7" type="ORF">FSCOSCO3_A012029</name>
</gene>
<dbReference type="Pfam" id="PF18358">
    <property type="entry name" value="Tudor_4"/>
    <property type="match status" value="1"/>
</dbReference>
<dbReference type="InterPro" id="IPR041291">
    <property type="entry name" value="TUDOR_5"/>
</dbReference>
<dbReference type="GO" id="GO:0070828">
    <property type="term" value="P:heterochromatin organization"/>
    <property type="evidence" value="ECO:0007669"/>
    <property type="project" value="TreeGrafter"/>
</dbReference>
<dbReference type="PANTHER" id="PTHR46024:SF1">
    <property type="entry name" value="HISTONE-LYSINE N-METHYLTRANSFERASE EGGLESS"/>
    <property type="match status" value="1"/>
</dbReference>
<dbReference type="GO" id="GO:0005634">
    <property type="term" value="C:nucleus"/>
    <property type="evidence" value="ECO:0007669"/>
    <property type="project" value="UniProtKB-SubCell"/>
</dbReference>
<dbReference type="Pfam" id="PF18359">
    <property type="entry name" value="Tudor_5"/>
    <property type="match status" value="1"/>
</dbReference>
<keyword evidence="2" id="KW-0539">Nucleus</keyword>
<dbReference type="Proteomes" id="UP001314229">
    <property type="component" value="Unassembled WGS sequence"/>
</dbReference>
<proteinExistence type="predicted"/>
<evidence type="ECO:0000313" key="8">
    <source>
        <dbReference type="Proteomes" id="UP001314229"/>
    </source>
</evidence>
<accession>A0AAV1MQY6</accession>
<protein>
    <submittedName>
        <fullName evidence="7">Histone-lysine N-methyltransferase SETDB1-A-like</fullName>
    </submittedName>
</protein>
<dbReference type="InterPro" id="IPR040880">
    <property type="entry name" value="DUF5604"/>
</dbReference>
<feature type="compositionally biased region" description="Polar residues" evidence="3">
    <location>
        <begin position="102"/>
        <end position="142"/>
    </location>
</feature>
<dbReference type="InterPro" id="IPR051516">
    <property type="entry name" value="SETDB_methyltransferase"/>
</dbReference>
<feature type="region of interest" description="Disordered" evidence="3">
    <location>
        <begin position="95"/>
        <end position="146"/>
    </location>
</feature>
<reference evidence="7 8" key="1">
    <citation type="submission" date="2024-01" db="EMBL/GenBank/DDBJ databases">
        <authorList>
            <person name="Alioto T."/>
            <person name="Alioto T."/>
            <person name="Gomez Garrido J."/>
        </authorList>
    </citation>
    <scope>NUCLEOTIDE SEQUENCE [LARGE SCALE GENOMIC DNA]</scope>
</reference>
<dbReference type="EMBL" id="CAWUFR010000001">
    <property type="protein sequence ID" value="CAK6949220.1"/>
    <property type="molecule type" value="Genomic_DNA"/>
</dbReference>
<feature type="domain" description="Histone methyltransferase Tudor" evidence="5">
    <location>
        <begin position="460"/>
        <end position="506"/>
    </location>
</feature>
<name>A0AAV1MQY6_SCOSC</name>
<feature type="compositionally biased region" description="Polar residues" evidence="3">
    <location>
        <begin position="276"/>
        <end position="300"/>
    </location>
</feature>
<dbReference type="InterPro" id="IPR041292">
    <property type="entry name" value="Tudor_4"/>
</dbReference>
<sequence>MDGHLGAAVSTSQLDQVSKIRRRTTDSKQPAGPREDTHRMRRWRLPKRSSRCGSGIWEEQAVNFLKLCESVMACEAIVKKQYALLGWEYRDTDSDDDDDDNITGSGTIPDSVHSETQVPCLQGTNGPTPLSPKQQDSLNLNGENEEKSSLSLKRELVVVLTRLPKCKIDALHPPTPQKQYSEHESLIKLESDIELKLEDDSYDFDHCFSSASKRRRIDQNNEKTAESNLTKTSIPQADGNTATKPAQANGNTVVKSESTTTSTPQASTSNDDKINTGETSTPQGNRNTNAKTDTTNTSLKPVNTNEKIYVGMNVLARKKIMSWKLGKLIEIVKKEDGGVKYKIHFEEKGKRLVSGHHIAFHRVPNVGQLYVGARVVVRCQDNEIQFRPGILAELPCRKNQSRFLVFTDDHTPVYVGLPLIHLVCRPLKNALDDIPDSPHKYFMKKYLKAWPYPHLCQGRVGQFLNVELNGVLQRCKVQVVDSSLIQVVFQGDQHIEWIHRGSIRVENVARFLGIKSGEEPKDEREEVTVQEYNLAKATTK</sequence>
<dbReference type="PANTHER" id="PTHR46024">
    <property type="entry name" value="HISTONE-LYSINE N-METHYLTRANSFERASE EGGLESS"/>
    <property type="match status" value="1"/>
</dbReference>
<feature type="compositionally biased region" description="Low complexity" evidence="3">
    <location>
        <begin position="256"/>
        <end position="269"/>
    </location>
</feature>
<feature type="region of interest" description="Disordered" evidence="3">
    <location>
        <begin position="1"/>
        <end position="42"/>
    </location>
</feature>
<feature type="region of interest" description="Disordered" evidence="3">
    <location>
        <begin position="214"/>
        <end position="300"/>
    </location>
</feature>
<feature type="compositionally biased region" description="Polar residues" evidence="3">
    <location>
        <begin position="226"/>
        <end position="255"/>
    </location>
</feature>
<evidence type="ECO:0000256" key="1">
    <source>
        <dbReference type="ARBA" id="ARBA00004123"/>
    </source>
</evidence>
<keyword evidence="8" id="KW-1185">Reference proteome</keyword>
<evidence type="ECO:0000259" key="4">
    <source>
        <dbReference type="Pfam" id="PF18300"/>
    </source>
</evidence>
<evidence type="ECO:0000256" key="3">
    <source>
        <dbReference type="SAM" id="MobiDB-lite"/>
    </source>
</evidence>
<dbReference type="GO" id="GO:0046974">
    <property type="term" value="F:histone H3K9 methyltransferase activity"/>
    <property type="evidence" value="ECO:0007669"/>
    <property type="project" value="TreeGrafter"/>
</dbReference>
<feature type="domain" description="Histone methyltransferase Tudor" evidence="6">
    <location>
        <begin position="369"/>
        <end position="409"/>
    </location>
</feature>
<dbReference type="AlphaFoldDB" id="A0AAV1MQY6"/>
<dbReference type="Pfam" id="PF18300">
    <property type="entry name" value="DUF5604"/>
    <property type="match status" value="1"/>
</dbReference>
<evidence type="ECO:0000259" key="5">
    <source>
        <dbReference type="Pfam" id="PF18358"/>
    </source>
</evidence>
<comment type="subcellular location">
    <subcellularLocation>
        <location evidence="1">Nucleus</location>
    </subcellularLocation>
</comment>
<dbReference type="GO" id="GO:0010629">
    <property type="term" value="P:negative regulation of gene expression"/>
    <property type="evidence" value="ECO:0007669"/>
    <property type="project" value="TreeGrafter"/>
</dbReference>
<dbReference type="Gene3D" id="2.30.30.140">
    <property type="match status" value="2"/>
</dbReference>
<evidence type="ECO:0000256" key="2">
    <source>
        <dbReference type="ARBA" id="ARBA00023242"/>
    </source>
</evidence>
<feature type="domain" description="DUF5604" evidence="4">
    <location>
        <begin position="308"/>
        <end position="360"/>
    </location>
</feature>
<evidence type="ECO:0000259" key="6">
    <source>
        <dbReference type="Pfam" id="PF18359"/>
    </source>
</evidence>
<comment type="caution">
    <text evidence="7">The sequence shown here is derived from an EMBL/GenBank/DDBJ whole genome shotgun (WGS) entry which is preliminary data.</text>
</comment>